<proteinExistence type="predicted"/>
<dbReference type="Proteomes" id="UP000678281">
    <property type="component" value="Unassembled WGS sequence"/>
</dbReference>
<dbReference type="Gene3D" id="3.30.70.1450">
    <property type="entry name" value="Regulator of K+ conductance, C-terminal domain"/>
    <property type="match status" value="2"/>
</dbReference>
<sequence>MTYEQIFLFTLLGFVFAFLVWGRIRYDLVAFSALIIAVIGGVVPMEHAFEGFGHEAVIIIALVLIVSRAMMNAGAVELVARLVISPDRPLSTHIGIMSVVGAAMSAIINNVAALVMLMTLDIEAAKKAKRAVSRSLMPLSFATILGGMITLIGTPPNIVIAQFRERALGTPFSMFDFSPVGLVCAVVGIVFVTTIGWRLLPEAGTEGTASEASDSGLFVAEAALDEKSKTMGQTPGDLMPLADEHDVTILGLVRNGKRLPGFASNEEIRASDLLVLEGDPKAIEAFIGAAELKAQGAEDHGGLRGKSLTLVEAIVPDNARIVGRTAMGLRLLYRRGVTLLGVSRQGKRFRERVRKLPILPGDVVLLLGPEARVADAAEWLGVLPLAEKSHVVVQRNKALFAIGAFGIGVAAAVAGLMPLAIALAAVVAVYALTNIVGAREVYEAVEWPVIVLLASLIPLGLALESSGGTLLIAEAILSLTGSLPTWGILALLMVVTMTLSDFLNNVATALIAAPVGLSIAQSLEVSPDPFLMGVAVAASCAFLTPIGHKNNTIIMGPGGYRFGDYWRMGLPLEILIIVVAVPSILFFWPL</sequence>
<reference evidence="9" key="1">
    <citation type="submission" date="2021-04" db="EMBL/GenBank/DDBJ databases">
        <title>Devosia litorisediminis sp. nov., isolated from a sand dune.</title>
        <authorList>
            <person name="Park S."/>
            <person name="Yoon J.-H."/>
        </authorList>
    </citation>
    <scope>NUCLEOTIDE SEQUENCE</scope>
    <source>
        <strain evidence="9">BSSL-BM10</strain>
    </source>
</reference>
<evidence type="ECO:0000313" key="10">
    <source>
        <dbReference type="Proteomes" id="UP000678281"/>
    </source>
</evidence>
<dbReference type="InterPro" id="IPR051679">
    <property type="entry name" value="DASS-Related_Transporters"/>
</dbReference>
<feature type="domain" description="RCK C-terminal" evidence="8">
    <location>
        <begin position="206"/>
        <end position="292"/>
    </location>
</feature>
<dbReference type="RefSeq" id="WP_212657663.1">
    <property type="nucleotide sequence ID" value="NZ_JAGXTP010000001.1"/>
</dbReference>
<feature type="transmembrane region" description="Helical" evidence="7">
    <location>
        <begin position="139"/>
        <end position="160"/>
    </location>
</feature>
<dbReference type="EMBL" id="JAGXTP010000001">
    <property type="protein sequence ID" value="MBS3848090.1"/>
    <property type="molecule type" value="Genomic_DNA"/>
</dbReference>
<dbReference type="PROSITE" id="PS51202">
    <property type="entry name" value="RCK_C"/>
    <property type="match status" value="2"/>
</dbReference>
<organism evidence="9 10">
    <name type="scientific">Devosia litorisediminis</name>
    <dbReference type="NCBI Taxonomy" id="2829817"/>
    <lineage>
        <taxon>Bacteria</taxon>
        <taxon>Pseudomonadati</taxon>
        <taxon>Pseudomonadota</taxon>
        <taxon>Alphaproteobacteria</taxon>
        <taxon>Hyphomicrobiales</taxon>
        <taxon>Devosiaceae</taxon>
        <taxon>Devosia</taxon>
    </lineage>
</organism>
<dbReference type="SUPFAM" id="SSF116726">
    <property type="entry name" value="TrkA C-terminal domain-like"/>
    <property type="match status" value="2"/>
</dbReference>
<evidence type="ECO:0000259" key="8">
    <source>
        <dbReference type="PROSITE" id="PS51202"/>
    </source>
</evidence>
<keyword evidence="3 7" id="KW-0812">Transmembrane</keyword>
<comment type="subcellular location">
    <subcellularLocation>
        <location evidence="1">Membrane</location>
        <topology evidence="1">Multi-pass membrane protein</topology>
    </subcellularLocation>
</comment>
<dbReference type="InterPro" id="IPR004680">
    <property type="entry name" value="Cit_transptr-like_dom"/>
</dbReference>
<evidence type="ECO:0000313" key="9">
    <source>
        <dbReference type="EMBL" id="MBS3848090.1"/>
    </source>
</evidence>
<dbReference type="GO" id="GO:0008324">
    <property type="term" value="F:monoatomic cation transmembrane transporter activity"/>
    <property type="evidence" value="ECO:0007669"/>
    <property type="project" value="InterPro"/>
</dbReference>
<dbReference type="PANTHER" id="PTHR43652:SF2">
    <property type="entry name" value="BASIC AMINO ACID ANTIPORTER YFCC-RELATED"/>
    <property type="match status" value="1"/>
</dbReference>
<dbReference type="GO" id="GO:0005886">
    <property type="term" value="C:plasma membrane"/>
    <property type="evidence" value="ECO:0007669"/>
    <property type="project" value="TreeGrafter"/>
</dbReference>
<feature type="transmembrane region" description="Helical" evidence="7">
    <location>
        <begin position="57"/>
        <end position="84"/>
    </location>
</feature>
<evidence type="ECO:0000256" key="4">
    <source>
        <dbReference type="ARBA" id="ARBA00022737"/>
    </source>
</evidence>
<dbReference type="PANTHER" id="PTHR43652">
    <property type="entry name" value="BASIC AMINO ACID ANTIPORTER YFCC-RELATED"/>
    <property type="match status" value="1"/>
</dbReference>
<evidence type="ECO:0000256" key="6">
    <source>
        <dbReference type="ARBA" id="ARBA00023136"/>
    </source>
</evidence>
<dbReference type="InterPro" id="IPR006037">
    <property type="entry name" value="RCK_C"/>
</dbReference>
<feature type="transmembrane region" description="Helical" evidence="7">
    <location>
        <begin position="529"/>
        <end position="547"/>
    </location>
</feature>
<gene>
    <name evidence="9" type="ORF">KD146_05195</name>
</gene>
<feature type="transmembrane region" description="Helical" evidence="7">
    <location>
        <begin position="568"/>
        <end position="588"/>
    </location>
</feature>
<evidence type="ECO:0000256" key="3">
    <source>
        <dbReference type="ARBA" id="ARBA00022692"/>
    </source>
</evidence>
<dbReference type="Pfam" id="PF02080">
    <property type="entry name" value="TrkA_C"/>
    <property type="match status" value="1"/>
</dbReference>
<keyword evidence="5 7" id="KW-1133">Transmembrane helix</keyword>
<feature type="transmembrane region" description="Helical" evidence="7">
    <location>
        <begin position="28"/>
        <end position="45"/>
    </location>
</feature>
<feature type="transmembrane region" description="Helical" evidence="7">
    <location>
        <begin position="502"/>
        <end position="523"/>
    </location>
</feature>
<accession>A0A942E511</accession>
<dbReference type="InterPro" id="IPR036721">
    <property type="entry name" value="RCK_C_sf"/>
</dbReference>
<feature type="domain" description="RCK C-terminal" evidence="8">
    <location>
        <begin position="298"/>
        <end position="382"/>
    </location>
</feature>
<feature type="transmembrane region" description="Helical" evidence="7">
    <location>
        <begin position="444"/>
        <end position="463"/>
    </location>
</feature>
<dbReference type="AlphaFoldDB" id="A0A942E511"/>
<protein>
    <submittedName>
        <fullName evidence="9">SLC13 family permease</fullName>
    </submittedName>
</protein>
<dbReference type="GO" id="GO:0006813">
    <property type="term" value="P:potassium ion transport"/>
    <property type="evidence" value="ECO:0007669"/>
    <property type="project" value="InterPro"/>
</dbReference>
<keyword evidence="10" id="KW-1185">Reference proteome</keyword>
<feature type="transmembrane region" description="Helical" evidence="7">
    <location>
        <begin position="96"/>
        <end position="119"/>
    </location>
</feature>
<feature type="transmembrane region" description="Helical" evidence="7">
    <location>
        <begin position="399"/>
        <end position="432"/>
    </location>
</feature>
<evidence type="ECO:0000256" key="2">
    <source>
        <dbReference type="ARBA" id="ARBA00022448"/>
    </source>
</evidence>
<name>A0A942E511_9HYPH</name>
<feature type="transmembrane region" description="Helical" evidence="7">
    <location>
        <begin position="6"/>
        <end position="21"/>
    </location>
</feature>
<evidence type="ECO:0000256" key="5">
    <source>
        <dbReference type="ARBA" id="ARBA00022989"/>
    </source>
</evidence>
<dbReference type="Pfam" id="PF03600">
    <property type="entry name" value="CitMHS"/>
    <property type="match status" value="1"/>
</dbReference>
<keyword evidence="4" id="KW-0677">Repeat</keyword>
<keyword evidence="2" id="KW-0813">Transport</keyword>
<feature type="transmembrane region" description="Helical" evidence="7">
    <location>
        <begin position="180"/>
        <end position="200"/>
    </location>
</feature>
<evidence type="ECO:0000256" key="1">
    <source>
        <dbReference type="ARBA" id="ARBA00004141"/>
    </source>
</evidence>
<comment type="caution">
    <text evidence="9">The sequence shown here is derived from an EMBL/GenBank/DDBJ whole genome shotgun (WGS) entry which is preliminary data.</text>
</comment>
<evidence type="ECO:0000256" key="7">
    <source>
        <dbReference type="SAM" id="Phobius"/>
    </source>
</evidence>
<feature type="transmembrane region" description="Helical" evidence="7">
    <location>
        <begin position="475"/>
        <end position="495"/>
    </location>
</feature>
<keyword evidence="6 7" id="KW-0472">Membrane</keyword>